<dbReference type="GO" id="GO:0006465">
    <property type="term" value="P:signal peptide processing"/>
    <property type="evidence" value="ECO:0007669"/>
    <property type="project" value="InterPro"/>
</dbReference>
<dbReference type="Gene3D" id="6.20.330.10">
    <property type="match status" value="1"/>
</dbReference>
<keyword evidence="5" id="KW-0720">Serine protease</keyword>
<evidence type="ECO:0000256" key="4">
    <source>
        <dbReference type="ARBA" id="ARBA00022801"/>
    </source>
</evidence>
<dbReference type="EMBL" id="PXYI01000011">
    <property type="protein sequence ID" value="PSJ36906.1"/>
    <property type="molecule type" value="Genomic_DNA"/>
</dbReference>
<reference evidence="9 10" key="1">
    <citation type="submission" date="2018-03" db="EMBL/GenBank/DDBJ databases">
        <title>The draft genome of Sphingosinicella sp. GL-C-18.</title>
        <authorList>
            <person name="Liu L."/>
            <person name="Li L."/>
            <person name="Liang L."/>
            <person name="Zhang X."/>
            <person name="Wang T."/>
        </authorList>
    </citation>
    <scope>NUCLEOTIDE SEQUENCE [LARGE SCALE GENOMIC DNA]</scope>
    <source>
        <strain evidence="9 10">GL-C-18</strain>
    </source>
</reference>
<dbReference type="NCBIfam" id="TIGR00705">
    <property type="entry name" value="SppA_67K"/>
    <property type="match status" value="1"/>
</dbReference>
<dbReference type="CDD" id="cd07018">
    <property type="entry name" value="S49_SppA_67K_type"/>
    <property type="match status" value="1"/>
</dbReference>
<dbReference type="GO" id="GO:0016020">
    <property type="term" value="C:membrane"/>
    <property type="evidence" value="ECO:0007669"/>
    <property type="project" value="UniProtKB-SubCell"/>
</dbReference>
<dbReference type="RefSeq" id="WP_106515720.1">
    <property type="nucleotide sequence ID" value="NZ_PXYI01000011.1"/>
</dbReference>
<gene>
    <name evidence="9" type="primary">sppA</name>
    <name evidence="9" type="ORF">C7I55_24680</name>
</gene>
<comment type="caution">
    <text evidence="9">The sequence shown here is derived from an EMBL/GenBank/DDBJ whole genome shotgun (WGS) entry which is preliminary data.</text>
</comment>
<dbReference type="CDD" id="cd07023">
    <property type="entry name" value="S49_Sppa_N_C"/>
    <property type="match status" value="1"/>
</dbReference>
<keyword evidence="10" id="KW-1185">Reference proteome</keyword>
<dbReference type="AlphaFoldDB" id="A0A2P7QG52"/>
<comment type="similarity">
    <text evidence="2">Belongs to the peptidase S49 family.</text>
</comment>
<keyword evidence="4" id="KW-0378">Hydrolase</keyword>
<sequence length="624" mass="65517">MRFVGKVWKLLVGIKDGLVLLFMLLFFGLLYAAMSSRPTIGAGEKGALVLDVSGPIVEQPAQASPSEVLSGTAGSREYRLRDIVHGLRQAAGDDRVQTVVLDLDIFAGGGQATLVQAAEALDAVKKAGKPVLAYATAYDDDSYLLASHASEIWLNPMGGVMVRGPGGNNLYFKDLMDRLGITANVYRVGTYKAAVEPFTRADMSPEARENAQALYGAMWESWQQSVRQARPKAQIAAYVADSGGRIQAAGGDMAKAALAAGLVDHVGDRQAFGARVAKITGTLTADVPGSYRKIGFDKWAATYPATEEAGEIGIVTVAGNIVDGEANAGTAGAETIVKALERGMRDRNLKAIVLRVDSPGGSALASERIRQALIAAKAKGLPVVVSMGSLAASGGYWVAMAGDKIYAEPSTITGSIGVFGILPSFEGALAKLGVGADGVKTTPLSGEPDLLHGPAPEADRLLQMGVENTYRRFLALVSDRRKLPVARVDQIAQGRVWDGGTARQLGLVDAFGGLDDAVAEAARMAKIDADDAKPVWLEQEPDFFDSMLLAFASGGEEEEQASPDAFGRMGMLQRRMMTRAAADAELLMTGASVQARCLSCPTTGAVARPRPGGFAAMLLKLIGA</sequence>
<evidence type="ECO:0000256" key="1">
    <source>
        <dbReference type="ARBA" id="ARBA00004370"/>
    </source>
</evidence>
<evidence type="ECO:0000256" key="7">
    <source>
        <dbReference type="PIRSR" id="PIRSR001217-1"/>
    </source>
</evidence>
<keyword evidence="6" id="KW-0472">Membrane</keyword>
<dbReference type="Pfam" id="PF01343">
    <property type="entry name" value="Peptidase_S49"/>
    <property type="match status" value="2"/>
</dbReference>
<comment type="subcellular location">
    <subcellularLocation>
        <location evidence="1">Membrane</location>
    </subcellularLocation>
</comment>
<dbReference type="NCBIfam" id="TIGR00706">
    <property type="entry name" value="SppA_dom"/>
    <property type="match status" value="1"/>
</dbReference>
<organism evidence="9 10">
    <name type="scientific">Allosphingosinicella deserti</name>
    <dbReference type="NCBI Taxonomy" id="2116704"/>
    <lineage>
        <taxon>Bacteria</taxon>
        <taxon>Pseudomonadati</taxon>
        <taxon>Pseudomonadota</taxon>
        <taxon>Alphaproteobacteria</taxon>
        <taxon>Sphingomonadales</taxon>
        <taxon>Sphingomonadaceae</taxon>
        <taxon>Allosphingosinicella</taxon>
    </lineage>
</organism>
<evidence type="ECO:0000259" key="8">
    <source>
        <dbReference type="Pfam" id="PF01343"/>
    </source>
</evidence>
<feature type="active site" description="Nucleophile" evidence="7">
    <location>
        <position position="393"/>
    </location>
</feature>
<dbReference type="Gene3D" id="3.90.226.10">
    <property type="entry name" value="2-enoyl-CoA Hydratase, Chain A, domain 1"/>
    <property type="match status" value="2"/>
</dbReference>
<evidence type="ECO:0000256" key="2">
    <source>
        <dbReference type="ARBA" id="ARBA00008683"/>
    </source>
</evidence>
<accession>A0A2P7QG52</accession>
<evidence type="ECO:0000313" key="10">
    <source>
        <dbReference type="Proteomes" id="UP000241167"/>
    </source>
</evidence>
<feature type="active site" description="Proton donor/acceptor" evidence="7">
    <location>
        <position position="192"/>
    </location>
</feature>
<keyword evidence="3" id="KW-0645">Protease</keyword>
<dbReference type="SUPFAM" id="SSF52096">
    <property type="entry name" value="ClpP/crotonase"/>
    <property type="match status" value="2"/>
</dbReference>
<dbReference type="InterPro" id="IPR002142">
    <property type="entry name" value="Peptidase_S49"/>
</dbReference>
<evidence type="ECO:0000256" key="3">
    <source>
        <dbReference type="ARBA" id="ARBA00022670"/>
    </source>
</evidence>
<dbReference type="InterPro" id="IPR004635">
    <property type="entry name" value="Pept_S49_SppA"/>
</dbReference>
<evidence type="ECO:0000313" key="9">
    <source>
        <dbReference type="EMBL" id="PSJ36906.1"/>
    </source>
</evidence>
<dbReference type="Proteomes" id="UP000241167">
    <property type="component" value="Unassembled WGS sequence"/>
</dbReference>
<name>A0A2P7QG52_9SPHN</name>
<dbReference type="InterPro" id="IPR047217">
    <property type="entry name" value="S49_SppA_67K_type_N"/>
</dbReference>
<evidence type="ECO:0000256" key="5">
    <source>
        <dbReference type="ARBA" id="ARBA00022825"/>
    </source>
</evidence>
<dbReference type="InterPro" id="IPR029045">
    <property type="entry name" value="ClpP/crotonase-like_dom_sf"/>
</dbReference>
<dbReference type="PANTHER" id="PTHR33209">
    <property type="entry name" value="PROTEASE 4"/>
    <property type="match status" value="1"/>
</dbReference>
<dbReference type="InterPro" id="IPR047272">
    <property type="entry name" value="S49_SppA_C"/>
</dbReference>
<feature type="domain" description="Peptidase S49" evidence="8">
    <location>
        <begin position="125"/>
        <end position="276"/>
    </location>
</feature>
<dbReference type="OrthoDB" id="9764363at2"/>
<feature type="domain" description="Peptidase S49" evidence="8">
    <location>
        <begin position="376"/>
        <end position="527"/>
    </location>
</feature>
<proteinExistence type="inferred from homology"/>
<dbReference type="InterPro" id="IPR004634">
    <property type="entry name" value="Pept_S49_pIV"/>
</dbReference>
<dbReference type="GO" id="GO:0008236">
    <property type="term" value="F:serine-type peptidase activity"/>
    <property type="evidence" value="ECO:0007669"/>
    <property type="project" value="UniProtKB-KW"/>
</dbReference>
<evidence type="ECO:0000256" key="6">
    <source>
        <dbReference type="ARBA" id="ARBA00023136"/>
    </source>
</evidence>
<dbReference type="PANTHER" id="PTHR33209:SF1">
    <property type="entry name" value="PEPTIDASE S49 DOMAIN-CONTAINING PROTEIN"/>
    <property type="match status" value="1"/>
</dbReference>
<protein>
    <submittedName>
        <fullName evidence="9">Signal peptide peptidase SppA</fullName>
    </submittedName>
</protein>
<dbReference type="PIRSF" id="PIRSF001217">
    <property type="entry name" value="Protease_4_SppA"/>
    <property type="match status" value="1"/>
</dbReference>